<reference evidence="3" key="1">
    <citation type="submission" date="2020-08" db="EMBL/GenBank/DDBJ databases">
        <title>Genome public.</title>
        <authorList>
            <person name="Liu C."/>
            <person name="Sun Q."/>
        </authorList>
    </citation>
    <scope>NUCLEOTIDE SEQUENCE</scope>
    <source>
        <strain evidence="3">BX5</strain>
    </source>
</reference>
<comment type="caution">
    <text evidence="3">The sequence shown here is derived from an EMBL/GenBank/DDBJ whole genome shotgun (WGS) entry which is preliminary data.</text>
</comment>
<dbReference type="Gene3D" id="2.30.40.10">
    <property type="entry name" value="Urease, subunit C, domain 1"/>
    <property type="match status" value="1"/>
</dbReference>
<dbReference type="GO" id="GO:0016810">
    <property type="term" value="F:hydrolase activity, acting on carbon-nitrogen (but not peptide) bonds"/>
    <property type="evidence" value="ECO:0007669"/>
    <property type="project" value="InterPro"/>
</dbReference>
<dbReference type="Gene3D" id="3.20.20.140">
    <property type="entry name" value="Metal-dependent hydrolases"/>
    <property type="match status" value="1"/>
</dbReference>
<proteinExistence type="predicted"/>
<evidence type="ECO:0000313" key="4">
    <source>
        <dbReference type="Proteomes" id="UP000602260"/>
    </source>
</evidence>
<dbReference type="Pfam" id="PF01979">
    <property type="entry name" value="Amidohydro_1"/>
    <property type="match status" value="1"/>
</dbReference>
<dbReference type="RefSeq" id="WP_186878547.1">
    <property type="nucleotide sequence ID" value="NZ_JACOPN010000005.1"/>
</dbReference>
<protein>
    <submittedName>
        <fullName evidence="3">Amidohydrolase</fullName>
    </submittedName>
</protein>
<evidence type="ECO:0000256" key="1">
    <source>
        <dbReference type="ARBA" id="ARBA00022801"/>
    </source>
</evidence>
<dbReference type="SUPFAM" id="SSF51338">
    <property type="entry name" value="Composite domain of metallo-dependent hydrolases"/>
    <property type="match status" value="1"/>
</dbReference>
<dbReference type="CDD" id="cd01298">
    <property type="entry name" value="ATZ_TRZ_like"/>
    <property type="match status" value="1"/>
</dbReference>
<name>A0A8J6IY46_9FIRM</name>
<evidence type="ECO:0000313" key="3">
    <source>
        <dbReference type="EMBL" id="MBC5717250.1"/>
    </source>
</evidence>
<feature type="domain" description="Amidohydrolase-related" evidence="2">
    <location>
        <begin position="54"/>
        <end position="405"/>
    </location>
</feature>
<dbReference type="InterPro" id="IPR006680">
    <property type="entry name" value="Amidohydro-rel"/>
</dbReference>
<dbReference type="PANTHER" id="PTHR43794">
    <property type="entry name" value="AMINOHYDROLASE SSNA-RELATED"/>
    <property type="match status" value="1"/>
</dbReference>
<dbReference type="InterPro" id="IPR050287">
    <property type="entry name" value="MTA/SAH_deaminase"/>
</dbReference>
<sequence>MSILFEHVTAVTMDPAAPVLRNAFVLVEGTAISQVGHTRPQGAFDRVVDCTGKVMMPGLINAHTHLPMTLMRGYGGGHDLQHWLNDYIFPAEDKLDSASVRAGTLLALAELIAGGVTCVADMYYFCPDIAQAVADSGISANISRSVTCFGPVDDPENYYACRELNAFREQWHGFDSGRIRVDASIHAEYTSFAAPNMWEYLGRYAADHKLGMQVHLSETRSEHLECMARHAGKTPFAVLDDYGVWQNGGVAAHCVWVSQDDMEGMVRRGVTAVHNPVSNLKLASGVAPVPRLLRAGVNVALGTDGVASNNSHGMFEEIKLAALLHKGVSRDPTAVSARQALEMATINGARALGRNTGCIAPGLDADLILVDFTHPGLTPCHDPEENLVFSAHGSDVVMNMARGKVIYENGAFLTLDLEDIRAQLEGYALPRIFG</sequence>
<evidence type="ECO:0000259" key="2">
    <source>
        <dbReference type="Pfam" id="PF01979"/>
    </source>
</evidence>
<dbReference type="InterPro" id="IPR011059">
    <property type="entry name" value="Metal-dep_hydrolase_composite"/>
</dbReference>
<accession>A0A8J6IY46</accession>
<dbReference type="PANTHER" id="PTHR43794:SF11">
    <property type="entry name" value="AMIDOHYDROLASE-RELATED DOMAIN-CONTAINING PROTEIN"/>
    <property type="match status" value="1"/>
</dbReference>
<dbReference type="SUPFAM" id="SSF51556">
    <property type="entry name" value="Metallo-dependent hydrolases"/>
    <property type="match status" value="1"/>
</dbReference>
<keyword evidence="4" id="KW-1185">Reference proteome</keyword>
<dbReference type="EMBL" id="JACOPN010000005">
    <property type="protein sequence ID" value="MBC5717250.1"/>
    <property type="molecule type" value="Genomic_DNA"/>
</dbReference>
<dbReference type="InterPro" id="IPR032466">
    <property type="entry name" value="Metal_Hydrolase"/>
</dbReference>
<gene>
    <name evidence="3" type="ORF">H8S55_07965</name>
</gene>
<dbReference type="Proteomes" id="UP000602260">
    <property type="component" value="Unassembled WGS sequence"/>
</dbReference>
<dbReference type="AlphaFoldDB" id="A0A8J6IY46"/>
<keyword evidence="1" id="KW-0378">Hydrolase</keyword>
<organism evidence="3 4">
    <name type="scientific">Flintibacter faecis</name>
    <dbReference type="NCBI Taxonomy" id="2763047"/>
    <lineage>
        <taxon>Bacteria</taxon>
        <taxon>Bacillati</taxon>
        <taxon>Bacillota</taxon>
        <taxon>Clostridia</taxon>
        <taxon>Eubacteriales</taxon>
        <taxon>Flintibacter</taxon>
    </lineage>
</organism>